<dbReference type="Gene3D" id="3.55.50.10">
    <property type="entry name" value="Baseplate protein-like domains"/>
    <property type="match status" value="1"/>
</dbReference>
<sequence length="523" mass="60426">MSNISYQNYGLKDLVIKAGERILPNTEYNLKNFSINFEANKHTKVDIEMELYTNELNSYIQFNRTVDPEFIIAMNTLFESKKEELIFSTGHVLNSTFYNSGKNRYFLKIEATSLSEKMDRVKKYRAFQKTTLTYEEVIKQIFDDYPNIPYLLNSDRLKETIKAPLIQFKETDWEFLVRVLSRIGLCAFSLANGSISLGFINTEVRKKKYDGNYGKVGYVRERNQSIGYLIESEQSYSLGDVVEIVAPDLKIDGNVVSGKIEYIYGKFVGQYLLQQKSYIYPYIPNKNITGCVLEANVEKVFERDGIAVMEVNLSKGLAKYASVKSRTNENLKEYPDNKNGRFIFPYTTPYSQSNTGYFCTPETNDVVAVYFPMDEEEYGYVLWAINNPGNGRFSNPNIRNYTIPIETKDPAYFDFRLNYDKFNIFAEKLIDMKTKEELNLKSENIMTMKSKNEYVMAVEENMQISSTKLQTTSDTHLEVVQNKKTSRIDTYEIASSKISEKSNEIVVKTNTYIKNASQIIDKS</sequence>
<gene>
    <name evidence="1" type="ORF">DW663_10140</name>
</gene>
<dbReference type="RefSeq" id="WP_117708234.1">
    <property type="nucleotide sequence ID" value="NZ_QRHL01000023.1"/>
</dbReference>
<accession>A0A414PQ18</accession>
<evidence type="ECO:0008006" key="3">
    <source>
        <dbReference type="Google" id="ProtNLM"/>
    </source>
</evidence>
<protein>
    <recommendedName>
        <fullName evidence="3">Gp5/Type VI secretion system Vgr protein OB-fold domain-containing protein</fullName>
    </recommendedName>
</protein>
<name>A0A414PQ18_FUSMR</name>
<comment type="caution">
    <text evidence="1">The sequence shown here is derived from an EMBL/GenBank/DDBJ whole genome shotgun (WGS) entry which is preliminary data.</text>
</comment>
<proteinExistence type="predicted"/>
<evidence type="ECO:0000313" key="2">
    <source>
        <dbReference type="Proteomes" id="UP000284676"/>
    </source>
</evidence>
<dbReference type="AlphaFoldDB" id="A0A414PQ18"/>
<organism evidence="1 2">
    <name type="scientific">Fusobacterium mortiferum</name>
    <dbReference type="NCBI Taxonomy" id="850"/>
    <lineage>
        <taxon>Bacteria</taxon>
        <taxon>Fusobacteriati</taxon>
        <taxon>Fusobacteriota</taxon>
        <taxon>Fusobacteriia</taxon>
        <taxon>Fusobacteriales</taxon>
        <taxon>Fusobacteriaceae</taxon>
        <taxon>Fusobacterium</taxon>
    </lineage>
</organism>
<dbReference type="EMBL" id="QRHL01000023">
    <property type="protein sequence ID" value="RHF70635.1"/>
    <property type="molecule type" value="Genomic_DNA"/>
</dbReference>
<dbReference type="Proteomes" id="UP000284676">
    <property type="component" value="Unassembled WGS sequence"/>
</dbReference>
<dbReference type="SUPFAM" id="SSF69279">
    <property type="entry name" value="Phage tail proteins"/>
    <property type="match status" value="1"/>
</dbReference>
<evidence type="ECO:0000313" key="1">
    <source>
        <dbReference type="EMBL" id="RHF70635.1"/>
    </source>
</evidence>
<reference evidence="1 2" key="1">
    <citation type="submission" date="2018-08" db="EMBL/GenBank/DDBJ databases">
        <title>A genome reference for cultivated species of the human gut microbiota.</title>
        <authorList>
            <person name="Zou Y."/>
            <person name="Xue W."/>
            <person name="Luo G."/>
        </authorList>
    </citation>
    <scope>NUCLEOTIDE SEQUENCE [LARGE SCALE GENOMIC DNA]</scope>
    <source>
        <strain evidence="1 2">AM25-1</strain>
    </source>
</reference>